<comment type="subcellular location">
    <subcellularLocation>
        <location evidence="1">Secreted</location>
    </subcellularLocation>
</comment>
<dbReference type="EnsemblMetazoa" id="LLOJ001115-RA">
    <property type="protein sequence ID" value="LLOJ001115-PA"/>
    <property type="gene ID" value="LLOJ001115"/>
</dbReference>
<evidence type="ECO:0000256" key="4">
    <source>
        <dbReference type="ARBA" id="ARBA00022729"/>
    </source>
</evidence>
<evidence type="ECO:0000256" key="7">
    <source>
        <dbReference type="ARBA" id="ARBA00023145"/>
    </source>
</evidence>
<keyword evidence="2" id="KW-0964">Secreted</keyword>
<sequence length="452" mass="50781">MKFFYLIVVLANALPSFGRIPMGNCDRNAHFFEFVSPEIGWVGIGAVNLGDRDRLDNITVSVKMEVPNLEDQLYLGEIRKLYFTRAKTSNSVPKHSLFYEIRLPADNPLPNIVSVAIDGFELCKNPVQSDESTKIHLGYIFNSFLNTEKKFSQIIHIPKEEAKPENVENKEISNLKPDGKIECGRIGNVENVVSLVLGGKSYPRGAWPWLISIYAYYGPRLGFQCGGTLISDTLILTAAHCFFDNYNRQLDIRDIVVILGQYNLKRPQDQGTQIVYPDTVNIHPSYRKRNSVDNDIAVIVLPQAVQFTTFIRPACLWQEPASKDSIIGLMGTTAGWGRDEHGNFFTEIPKKVEIPVVSDEVCLRSHEAFSKITSENTFCAGWRNGTDGPCNGDSGGGLIFNRDDYWFIRGVVSTSLSDKKSLACDQNEYVVFTDIVPYLPWVKSFSKNPDLL</sequence>
<dbReference type="GO" id="GO:0004252">
    <property type="term" value="F:serine-type endopeptidase activity"/>
    <property type="evidence" value="ECO:0007669"/>
    <property type="project" value="InterPro"/>
</dbReference>
<dbReference type="InterPro" id="IPR051333">
    <property type="entry name" value="CLIP_Serine_Protease"/>
</dbReference>
<dbReference type="SUPFAM" id="SSF50494">
    <property type="entry name" value="Trypsin-like serine proteases"/>
    <property type="match status" value="1"/>
</dbReference>
<dbReference type="PRINTS" id="PR00722">
    <property type="entry name" value="CHYMOTRYPSIN"/>
</dbReference>
<keyword evidence="8" id="KW-1015">Disulfide bond</keyword>
<dbReference type="VEuPathDB" id="VectorBase:LLONM1_003356"/>
<dbReference type="SMART" id="SM00020">
    <property type="entry name" value="Tryp_SPc"/>
    <property type="match status" value="1"/>
</dbReference>
<dbReference type="PANTHER" id="PTHR24260:SF143">
    <property type="entry name" value="SERINE PROTEASE GD-LIKE PROTEIN"/>
    <property type="match status" value="1"/>
</dbReference>
<dbReference type="EMBL" id="AJWK01004156">
    <property type="status" value="NOT_ANNOTATED_CDS"/>
    <property type="molecule type" value="Genomic_DNA"/>
</dbReference>
<dbReference type="InterPro" id="IPR009003">
    <property type="entry name" value="Peptidase_S1_PA"/>
</dbReference>
<evidence type="ECO:0000313" key="12">
    <source>
        <dbReference type="EMBL" id="MBC1178292.1"/>
    </source>
</evidence>
<dbReference type="GO" id="GO:0006508">
    <property type="term" value="P:proteolysis"/>
    <property type="evidence" value="ECO:0007669"/>
    <property type="project" value="UniProtKB-KW"/>
</dbReference>
<evidence type="ECO:0000313" key="13">
    <source>
        <dbReference type="EnsemblMetazoa" id="LLOJ001115-PA"/>
    </source>
</evidence>
<dbReference type="Gene3D" id="2.40.10.10">
    <property type="entry name" value="Trypsin-like serine proteases"/>
    <property type="match status" value="1"/>
</dbReference>
<keyword evidence="5" id="KW-0378">Hydrolase</keyword>
<dbReference type="CDD" id="cd00190">
    <property type="entry name" value="Tryp_SPc"/>
    <property type="match status" value="1"/>
</dbReference>
<evidence type="ECO:0000256" key="1">
    <source>
        <dbReference type="ARBA" id="ARBA00004613"/>
    </source>
</evidence>
<evidence type="ECO:0000256" key="8">
    <source>
        <dbReference type="ARBA" id="ARBA00023157"/>
    </source>
</evidence>
<reference evidence="12" key="2">
    <citation type="journal article" date="2020" name="BMC">
        <title>Leishmania infection induces a limited differential gene expression in the sand fly midgut.</title>
        <authorList>
            <person name="Coutinho-Abreu I.V."/>
            <person name="Serafim T.D."/>
            <person name="Meneses C."/>
            <person name="Kamhawi S."/>
            <person name="Oliveira F."/>
            <person name="Valenzuela J.G."/>
        </authorList>
    </citation>
    <scope>NUCLEOTIDE SEQUENCE</scope>
    <source>
        <strain evidence="12">Jacobina</strain>
        <tissue evidence="12">Midgut</tissue>
    </source>
</reference>
<dbReference type="Proteomes" id="UP000092461">
    <property type="component" value="Unassembled WGS sequence"/>
</dbReference>
<dbReference type="FunFam" id="2.40.10.10:FF:000146">
    <property type="entry name" value="Serine protease 53"/>
    <property type="match status" value="1"/>
</dbReference>
<dbReference type="GO" id="GO:0005576">
    <property type="term" value="C:extracellular region"/>
    <property type="evidence" value="ECO:0007669"/>
    <property type="project" value="UniProtKB-SubCell"/>
</dbReference>
<organism evidence="13 14">
    <name type="scientific">Lutzomyia longipalpis</name>
    <name type="common">Sand fly</name>
    <dbReference type="NCBI Taxonomy" id="7200"/>
    <lineage>
        <taxon>Eukaryota</taxon>
        <taxon>Metazoa</taxon>
        <taxon>Ecdysozoa</taxon>
        <taxon>Arthropoda</taxon>
        <taxon>Hexapoda</taxon>
        <taxon>Insecta</taxon>
        <taxon>Pterygota</taxon>
        <taxon>Neoptera</taxon>
        <taxon>Endopterygota</taxon>
        <taxon>Diptera</taxon>
        <taxon>Nematocera</taxon>
        <taxon>Psychodoidea</taxon>
        <taxon>Psychodidae</taxon>
        <taxon>Lutzomyia</taxon>
        <taxon>Lutzomyia</taxon>
    </lineage>
</organism>
<dbReference type="PANTHER" id="PTHR24260">
    <property type="match status" value="1"/>
</dbReference>
<keyword evidence="14" id="KW-1185">Reference proteome</keyword>
<name>A0A1B0CAQ3_LUTLO</name>
<evidence type="ECO:0000256" key="9">
    <source>
        <dbReference type="ARBA" id="ARBA00024195"/>
    </source>
</evidence>
<evidence type="ECO:0000313" key="14">
    <source>
        <dbReference type="Proteomes" id="UP000092461"/>
    </source>
</evidence>
<evidence type="ECO:0000256" key="5">
    <source>
        <dbReference type="ARBA" id="ARBA00022801"/>
    </source>
</evidence>
<keyword evidence="4 10" id="KW-0732">Signal</keyword>
<dbReference type="EMBL" id="AJWK01004157">
    <property type="status" value="NOT_ANNOTATED_CDS"/>
    <property type="molecule type" value="Genomic_DNA"/>
</dbReference>
<feature type="signal peptide" evidence="10">
    <location>
        <begin position="1"/>
        <end position="18"/>
    </location>
</feature>
<feature type="chain" id="PRO_5044555262" evidence="10">
    <location>
        <begin position="19"/>
        <end position="452"/>
    </location>
</feature>
<keyword evidence="3 12" id="KW-0645">Protease</keyword>
<comment type="similarity">
    <text evidence="9">Belongs to the peptidase S1 family. CLIP subfamily.</text>
</comment>
<dbReference type="InterPro" id="IPR001314">
    <property type="entry name" value="Peptidase_S1A"/>
</dbReference>
<proteinExistence type="inferred from homology"/>
<protein>
    <submittedName>
        <fullName evidence="12">Putative trypsin-like serine protease</fullName>
    </submittedName>
</protein>
<dbReference type="InterPro" id="IPR043504">
    <property type="entry name" value="Peptidase_S1_PA_chymotrypsin"/>
</dbReference>
<evidence type="ECO:0000256" key="3">
    <source>
        <dbReference type="ARBA" id="ARBA00022670"/>
    </source>
</evidence>
<evidence type="ECO:0000256" key="10">
    <source>
        <dbReference type="SAM" id="SignalP"/>
    </source>
</evidence>
<dbReference type="PROSITE" id="PS50240">
    <property type="entry name" value="TRYPSIN_DOM"/>
    <property type="match status" value="1"/>
</dbReference>
<feature type="domain" description="Peptidase S1" evidence="11">
    <location>
        <begin position="196"/>
        <end position="447"/>
    </location>
</feature>
<evidence type="ECO:0000256" key="6">
    <source>
        <dbReference type="ARBA" id="ARBA00022825"/>
    </source>
</evidence>
<reference evidence="14" key="1">
    <citation type="submission" date="2012-05" db="EMBL/GenBank/DDBJ databases">
        <title>Whole Genome Assembly of Lutzomyia longipalpis.</title>
        <authorList>
            <person name="Richards S."/>
            <person name="Qu C."/>
            <person name="Dillon R."/>
            <person name="Worley K."/>
            <person name="Scherer S."/>
            <person name="Batterton M."/>
            <person name="Taylor A."/>
            <person name="Hawes A."/>
            <person name="Hernandez B."/>
            <person name="Kovar C."/>
            <person name="Mandapat C."/>
            <person name="Pham C."/>
            <person name="Qu C."/>
            <person name="Jing C."/>
            <person name="Bess C."/>
            <person name="Bandaranaike D."/>
            <person name="Ngo D."/>
            <person name="Ongeri F."/>
            <person name="Arias F."/>
            <person name="Lara F."/>
            <person name="Weissenberger G."/>
            <person name="Kamau G."/>
            <person name="Han H."/>
            <person name="Shen H."/>
            <person name="Dinh H."/>
            <person name="Khalil I."/>
            <person name="Jones J."/>
            <person name="Shafer J."/>
            <person name="Jayaseelan J."/>
            <person name="Quiroz J."/>
            <person name="Blankenburg K."/>
            <person name="Nguyen L."/>
            <person name="Jackson L."/>
            <person name="Francisco L."/>
            <person name="Tang L.-Y."/>
            <person name="Pu L.-L."/>
            <person name="Perales L."/>
            <person name="Lorensuhewa L."/>
            <person name="Munidasa M."/>
            <person name="Coyle M."/>
            <person name="Taylor M."/>
            <person name="Puazo M."/>
            <person name="Firestine M."/>
            <person name="Scheel M."/>
            <person name="Javaid M."/>
            <person name="Wang M."/>
            <person name="Li M."/>
            <person name="Tabassum N."/>
            <person name="Saada N."/>
            <person name="Osuji N."/>
            <person name="Aqrawi P."/>
            <person name="Fu Q."/>
            <person name="Thornton R."/>
            <person name="Raj R."/>
            <person name="Goodspeed R."/>
            <person name="Mata R."/>
            <person name="Najjar R."/>
            <person name="Gubbala S."/>
            <person name="Lee S."/>
            <person name="Denson S."/>
            <person name="Patil S."/>
            <person name="Macmil S."/>
            <person name="Qi S."/>
            <person name="Matskevitch T."/>
            <person name="Palculict T."/>
            <person name="Mathew T."/>
            <person name="Vee V."/>
            <person name="Velamala V."/>
            <person name="Korchina V."/>
            <person name="Cai W."/>
            <person name="Liu W."/>
            <person name="Dai W."/>
            <person name="Zou X."/>
            <person name="Zhu Y."/>
            <person name="Zhang Y."/>
            <person name="Wu Y.-Q."/>
            <person name="Xin Y."/>
            <person name="Nazarath L."/>
            <person name="Kovar C."/>
            <person name="Han Y."/>
            <person name="Muzny D."/>
            <person name="Gibbs R."/>
        </authorList>
    </citation>
    <scope>NUCLEOTIDE SEQUENCE [LARGE SCALE GENOMIC DNA]</scope>
    <source>
        <strain evidence="14">Jacobina</strain>
    </source>
</reference>
<keyword evidence="6" id="KW-0720">Serine protease</keyword>
<evidence type="ECO:0000256" key="2">
    <source>
        <dbReference type="ARBA" id="ARBA00022525"/>
    </source>
</evidence>
<evidence type="ECO:0000259" key="11">
    <source>
        <dbReference type="PROSITE" id="PS50240"/>
    </source>
</evidence>
<dbReference type="InterPro" id="IPR018114">
    <property type="entry name" value="TRYPSIN_HIS"/>
</dbReference>
<dbReference type="Pfam" id="PF00089">
    <property type="entry name" value="Trypsin"/>
    <property type="match status" value="1"/>
</dbReference>
<dbReference type="VEuPathDB" id="VectorBase:LLOJ001115"/>
<dbReference type="EMBL" id="AJWK01004158">
    <property type="status" value="NOT_ANNOTATED_CDS"/>
    <property type="molecule type" value="Genomic_DNA"/>
</dbReference>
<dbReference type="EMBL" id="GITU01009589">
    <property type="protein sequence ID" value="MBC1178292.1"/>
    <property type="molecule type" value="Transcribed_RNA"/>
</dbReference>
<accession>A0A1B0CAQ3</accession>
<keyword evidence="7" id="KW-0865">Zymogen</keyword>
<dbReference type="InterPro" id="IPR001254">
    <property type="entry name" value="Trypsin_dom"/>
</dbReference>
<reference evidence="13" key="3">
    <citation type="submission" date="2020-05" db="UniProtKB">
        <authorList>
            <consortium name="EnsemblMetazoa"/>
        </authorList>
    </citation>
    <scope>IDENTIFICATION</scope>
    <source>
        <strain evidence="13">Jacobina</strain>
    </source>
</reference>
<dbReference type="AlphaFoldDB" id="A0A1B0CAQ3"/>
<dbReference type="PROSITE" id="PS00134">
    <property type="entry name" value="TRYPSIN_HIS"/>
    <property type="match status" value="1"/>
</dbReference>